<dbReference type="STRING" id="316055.RPE_3683"/>
<dbReference type="KEGG" id="rpe:RPE_3683"/>
<evidence type="ECO:0000256" key="2">
    <source>
        <dbReference type="ARBA" id="ARBA00023277"/>
    </source>
</evidence>
<feature type="domain" description="NAD-dependent epimerase/dehydratase" evidence="3">
    <location>
        <begin position="3"/>
        <end position="209"/>
    </location>
</feature>
<gene>
    <name evidence="4" type="ordered locus">RPE_3683</name>
</gene>
<protein>
    <submittedName>
        <fullName evidence="4">NAD-dependent epimerase/dehydratase</fullName>
    </submittedName>
</protein>
<name>Q07KC1_RHOP5</name>
<dbReference type="NCBIfam" id="NF043036">
    <property type="entry name" value="ErythonDh"/>
    <property type="match status" value="1"/>
</dbReference>
<dbReference type="InterPro" id="IPR001509">
    <property type="entry name" value="Epimerase_deHydtase"/>
</dbReference>
<reference evidence="4" key="1">
    <citation type="submission" date="2006-09" db="EMBL/GenBank/DDBJ databases">
        <title>Complete sequence of Rhodopseudomonas palustris BisA53.</title>
        <authorList>
            <consortium name="US DOE Joint Genome Institute"/>
            <person name="Copeland A."/>
            <person name="Lucas S."/>
            <person name="Lapidus A."/>
            <person name="Barry K."/>
            <person name="Detter J.C."/>
            <person name="Glavina del Rio T."/>
            <person name="Hammon N."/>
            <person name="Israni S."/>
            <person name="Dalin E."/>
            <person name="Tice H."/>
            <person name="Pitluck S."/>
            <person name="Chain P."/>
            <person name="Malfatti S."/>
            <person name="Shin M."/>
            <person name="Vergez L."/>
            <person name="Schmutz J."/>
            <person name="Larimer F."/>
            <person name="Land M."/>
            <person name="Hauser L."/>
            <person name="Pelletier D.A."/>
            <person name="Kyrpides N."/>
            <person name="Kim E."/>
            <person name="Harwood C.S."/>
            <person name="Oda Y."/>
            <person name="Richardson P."/>
        </authorList>
    </citation>
    <scope>NUCLEOTIDE SEQUENCE [LARGE SCALE GENOMIC DNA]</scope>
    <source>
        <strain evidence="4">BisA53</strain>
    </source>
</reference>
<dbReference type="OrthoDB" id="9801056at2"/>
<evidence type="ECO:0000256" key="1">
    <source>
        <dbReference type="ARBA" id="ARBA00022857"/>
    </source>
</evidence>
<dbReference type="Pfam" id="PF01370">
    <property type="entry name" value="Epimerase"/>
    <property type="match status" value="1"/>
</dbReference>
<dbReference type="EMBL" id="CP000463">
    <property type="protein sequence ID" value="ABJ07613.1"/>
    <property type="molecule type" value="Genomic_DNA"/>
</dbReference>
<evidence type="ECO:0000259" key="3">
    <source>
        <dbReference type="Pfam" id="PF01370"/>
    </source>
</evidence>
<dbReference type="InterPro" id="IPR036291">
    <property type="entry name" value="NAD(P)-bd_dom_sf"/>
</dbReference>
<dbReference type="HOGENOM" id="CLU_007383_19_0_5"/>
<dbReference type="Gene3D" id="3.40.50.720">
    <property type="entry name" value="NAD(P)-binding Rossmann-like Domain"/>
    <property type="match status" value="1"/>
</dbReference>
<keyword evidence="2" id="KW-0119">Carbohydrate metabolism</keyword>
<organism evidence="4">
    <name type="scientific">Rhodopseudomonas palustris (strain BisA53)</name>
    <dbReference type="NCBI Taxonomy" id="316055"/>
    <lineage>
        <taxon>Bacteria</taxon>
        <taxon>Pseudomonadati</taxon>
        <taxon>Pseudomonadota</taxon>
        <taxon>Alphaproteobacteria</taxon>
        <taxon>Hyphomicrobiales</taxon>
        <taxon>Nitrobacteraceae</taxon>
        <taxon>Rhodopseudomonas</taxon>
    </lineage>
</organism>
<dbReference type="InterPro" id="IPR050005">
    <property type="entry name" value="DenD"/>
</dbReference>
<dbReference type="Gene3D" id="3.90.25.10">
    <property type="entry name" value="UDP-galactose 4-epimerase, domain 1"/>
    <property type="match status" value="1"/>
</dbReference>
<sequence>MHILILGAAGMVGRKLTDRLMKDGQLGGREITKLTLQDVVAPPRPLDATIPVDIVTSDFADAAAAPPLVASRPQMIFHLAAIVSGEAEAEFDKGYRINLDGTRYLLEAIRAVGNGYHPRLVFTSSIAVFGAPFPQQIGDEFFHTPLTSYGTQKAICELLLADYTRKGFVDGIGIRLPTICVRPSAPNKAASGFFSNIIREPLSGHEAVLPVTEDVRHWHASPRSAVGFLIHAATMDLAPMAARRNLSMPGLSVTVGEQIAALERVASPGVTARIRRVPDPNIMGIVAGWPRDFVTERAKKLGFTTAEQSFDDIIRIHIDDELGGEFVR</sequence>
<proteinExistence type="predicted"/>
<dbReference type="AlphaFoldDB" id="Q07KC1"/>
<dbReference type="eggNOG" id="COG0451">
    <property type="taxonomic scope" value="Bacteria"/>
</dbReference>
<accession>Q07KC1</accession>
<dbReference type="PANTHER" id="PTHR43103:SF3">
    <property type="entry name" value="ADP-L-GLYCERO-D-MANNO-HEPTOSE-6-EPIMERASE"/>
    <property type="match status" value="1"/>
</dbReference>
<dbReference type="CDD" id="cd05238">
    <property type="entry name" value="Gne_like_SDR_e"/>
    <property type="match status" value="1"/>
</dbReference>
<evidence type="ECO:0000313" key="4">
    <source>
        <dbReference type="EMBL" id="ABJ07613.1"/>
    </source>
</evidence>
<dbReference type="PANTHER" id="PTHR43103">
    <property type="entry name" value="NUCLEOSIDE-DIPHOSPHATE-SUGAR EPIMERASE"/>
    <property type="match status" value="1"/>
</dbReference>
<dbReference type="SUPFAM" id="SSF51735">
    <property type="entry name" value="NAD(P)-binding Rossmann-fold domains"/>
    <property type="match status" value="1"/>
</dbReference>
<dbReference type="GO" id="GO:0016491">
    <property type="term" value="F:oxidoreductase activity"/>
    <property type="evidence" value="ECO:0007669"/>
    <property type="project" value="InterPro"/>
</dbReference>
<keyword evidence="1" id="KW-0521">NADP</keyword>